<evidence type="ECO:0000259" key="5">
    <source>
        <dbReference type="PROSITE" id="PS50977"/>
    </source>
</evidence>
<evidence type="ECO:0000256" key="4">
    <source>
        <dbReference type="PROSITE-ProRule" id="PRU00335"/>
    </source>
</evidence>
<evidence type="ECO:0000256" key="1">
    <source>
        <dbReference type="ARBA" id="ARBA00023015"/>
    </source>
</evidence>
<dbReference type="EMBL" id="BMVC01000016">
    <property type="protein sequence ID" value="GHD10692.1"/>
    <property type="molecule type" value="Genomic_DNA"/>
</dbReference>
<keyword evidence="2 4" id="KW-0238">DNA-binding</keyword>
<dbReference type="PRINTS" id="PR00455">
    <property type="entry name" value="HTHTETR"/>
</dbReference>
<name>A0A918X4Y6_9ACTN</name>
<keyword evidence="3" id="KW-0804">Transcription</keyword>
<feature type="domain" description="HTH tetR-type" evidence="5">
    <location>
        <begin position="58"/>
        <end position="118"/>
    </location>
</feature>
<sequence length="260" mass="28829">MVLTIAGGASFAVMAPEKQSRPNFAITPKFKRTQVFSEVKKLAYDDRMAEGLRERKKRQTRQYISDVATGLFLEKGFDAVTIAEIAAASDVSVNTVYNYFPAKEDLFFDRSEGVVDRLARYVRGRDGGESAAAAVLRELRAEVEAVSPRLGLMEGYDRFMTVVHGAHTLRSRLWYIQQESQANLRQALGEETGAEDGDDMPELVAGQICWVHSTLMAWIGREMVKGRAPAEVSREALVLLDDMEGLLSEGVLNYAVRGDA</sequence>
<accession>A0A918X4Y6</accession>
<keyword evidence="1" id="KW-0805">Transcription regulation</keyword>
<dbReference type="InterPro" id="IPR050109">
    <property type="entry name" value="HTH-type_TetR-like_transc_reg"/>
</dbReference>
<reference evidence="6" key="2">
    <citation type="submission" date="2020-09" db="EMBL/GenBank/DDBJ databases">
        <authorList>
            <person name="Sun Q."/>
            <person name="Ohkuma M."/>
        </authorList>
    </citation>
    <scope>NUCLEOTIDE SEQUENCE</scope>
    <source>
        <strain evidence="6">JCM 4637</strain>
    </source>
</reference>
<evidence type="ECO:0000313" key="7">
    <source>
        <dbReference type="Proteomes" id="UP000638353"/>
    </source>
</evidence>
<dbReference type="Gene3D" id="1.10.357.10">
    <property type="entry name" value="Tetracycline Repressor, domain 2"/>
    <property type="match status" value="1"/>
</dbReference>
<dbReference type="InterPro" id="IPR001647">
    <property type="entry name" value="HTH_TetR"/>
</dbReference>
<dbReference type="InterPro" id="IPR009057">
    <property type="entry name" value="Homeodomain-like_sf"/>
</dbReference>
<reference evidence="6" key="1">
    <citation type="journal article" date="2014" name="Int. J. Syst. Evol. Microbiol.">
        <title>Complete genome sequence of Corynebacterium casei LMG S-19264T (=DSM 44701T), isolated from a smear-ripened cheese.</title>
        <authorList>
            <consortium name="US DOE Joint Genome Institute (JGI-PGF)"/>
            <person name="Walter F."/>
            <person name="Albersmeier A."/>
            <person name="Kalinowski J."/>
            <person name="Ruckert C."/>
        </authorList>
    </citation>
    <scope>NUCLEOTIDE SEQUENCE</scope>
    <source>
        <strain evidence="6">JCM 4637</strain>
    </source>
</reference>
<dbReference type="SUPFAM" id="SSF46689">
    <property type="entry name" value="Homeodomain-like"/>
    <property type="match status" value="1"/>
</dbReference>
<feature type="DNA-binding region" description="H-T-H motif" evidence="4">
    <location>
        <begin position="81"/>
        <end position="100"/>
    </location>
</feature>
<comment type="caution">
    <text evidence="6">The sequence shown here is derived from an EMBL/GenBank/DDBJ whole genome shotgun (WGS) entry which is preliminary data.</text>
</comment>
<dbReference type="GO" id="GO:0000976">
    <property type="term" value="F:transcription cis-regulatory region binding"/>
    <property type="evidence" value="ECO:0007669"/>
    <property type="project" value="TreeGrafter"/>
</dbReference>
<dbReference type="AlphaFoldDB" id="A0A918X4Y6"/>
<dbReference type="PANTHER" id="PTHR30055:SF234">
    <property type="entry name" value="HTH-TYPE TRANSCRIPTIONAL REGULATOR BETI"/>
    <property type="match status" value="1"/>
</dbReference>
<evidence type="ECO:0000256" key="3">
    <source>
        <dbReference type="ARBA" id="ARBA00023163"/>
    </source>
</evidence>
<evidence type="ECO:0000256" key="2">
    <source>
        <dbReference type="ARBA" id="ARBA00023125"/>
    </source>
</evidence>
<protein>
    <submittedName>
        <fullName evidence="6">TetR family transcriptional regulator</fullName>
    </submittedName>
</protein>
<dbReference type="Pfam" id="PF00440">
    <property type="entry name" value="TetR_N"/>
    <property type="match status" value="1"/>
</dbReference>
<proteinExistence type="predicted"/>
<evidence type="ECO:0000313" key="6">
    <source>
        <dbReference type="EMBL" id="GHD10692.1"/>
    </source>
</evidence>
<dbReference type="GO" id="GO:0003700">
    <property type="term" value="F:DNA-binding transcription factor activity"/>
    <property type="evidence" value="ECO:0007669"/>
    <property type="project" value="TreeGrafter"/>
</dbReference>
<dbReference type="PANTHER" id="PTHR30055">
    <property type="entry name" value="HTH-TYPE TRANSCRIPTIONAL REGULATOR RUTR"/>
    <property type="match status" value="1"/>
</dbReference>
<dbReference type="PROSITE" id="PS50977">
    <property type="entry name" value="HTH_TETR_2"/>
    <property type="match status" value="1"/>
</dbReference>
<gene>
    <name evidence="6" type="ORF">GCM10010334_66080</name>
</gene>
<dbReference type="Proteomes" id="UP000638353">
    <property type="component" value="Unassembled WGS sequence"/>
</dbReference>
<organism evidence="6 7">
    <name type="scientific">Streptomyces finlayi</name>
    <dbReference type="NCBI Taxonomy" id="67296"/>
    <lineage>
        <taxon>Bacteria</taxon>
        <taxon>Bacillati</taxon>
        <taxon>Actinomycetota</taxon>
        <taxon>Actinomycetes</taxon>
        <taxon>Kitasatosporales</taxon>
        <taxon>Streptomycetaceae</taxon>
        <taxon>Streptomyces</taxon>
    </lineage>
</organism>